<dbReference type="Proteomes" id="UP000322521">
    <property type="component" value="Unassembled WGS sequence"/>
</dbReference>
<name>A0A5M9NYP3_9VIBR</name>
<reference evidence="1 2" key="1">
    <citation type="submission" date="2019-09" db="EMBL/GenBank/DDBJ databases">
        <title>Draft genome sequence of various Type strains from the CCUG.</title>
        <authorList>
            <person name="Pineiro-Iglesias B."/>
            <person name="Tunovic T."/>
            <person name="Unosson C."/>
            <person name="Inganas E."/>
            <person name="Ohlen M."/>
            <person name="Cardew S."/>
            <person name="Jensie-Markopoulos S."/>
            <person name="Salva-Serra F."/>
            <person name="Jaen-Luchoro D."/>
            <person name="Karlsson R."/>
            <person name="Svensson-Stadler L."/>
            <person name="Chun J."/>
            <person name="Moore E."/>
        </authorList>
    </citation>
    <scope>NUCLEOTIDE SEQUENCE [LARGE SCALE GENOMIC DNA]</scope>
    <source>
        <strain evidence="1 2">CCUG 56969T</strain>
    </source>
</reference>
<organism evidence="1 2">
    <name type="scientific">Vibrio gigantis</name>
    <dbReference type="NCBI Taxonomy" id="296199"/>
    <lineage>
        <taxon>Bacteria</taxon>
        <taxon>Pseudomonadati</taxon>
        <taxon>Pseudomonadota</taxon>
        <taxon>Gammaproteobacteria</taxon>
        <taxon>Vibrionales</taxon>
        <taxon>Vibrionaceae</taxon>
        <taxon>Vibrio</taxon>
    </lineage>
</organism>
<dbReference type="AlphaFoldDB" id="A0A5M9NYP3"/>
<gene>
    <name evidence="1" type="ORF">F4W18_13510</name>
</gene>
<proteinExistence type="predicted"/>
<keyword evidence="2" id="KW-1185">Reference proteome</keyword>
<dbReference type="EMBL" id="VXJS01000007">
    <property type="protein sequence ID" value="KAA8675635.1"/>
    <property type="molecule type" value="Genomic_DNA"/>
</dbReference>
<protein>
    <submittedName>
        <fullName evidence="1">Uncharacterized protein</fullName>
    </submittedName>
</protein>
<sequence length="110" mass="12443">MELNLQAYRCPSAMTQARLAITMAHSSNESLWLHSIEPMLEHHIKAYLASEYPNATLAVFMAKEITEAMQDEWLSDDSLFDEDDLDGATVQCLYCISFNENVDNLATPIQ</sequence>
<evidence type="ECO:0000313" key="1">
    <source>
        <dbReference type="EMBL" id="KAA8675635.1"/>
    </source>
</evidence>
<evidence type="ECO:0000313" key="2">
    <source>
        <dbReference type="Proteomes" id="UP000322521"/>
    </source>
</evidence>
<accession>A0A5M9NYP3</accession>
<comment type="caution">
    <text evidence="1">The sequence shown here is derived from an EMBL/GenBank/DDBJ whole genome shotgun (WGS) entry which is preliminary data.</text>
</comment>
<dbReference type="RefSeq" id="WP_086714963.1">
    <property type="nucleotide sequence ID" value="NZ_AP025494.1"/>
</dbReference>
<dbReference type="OrthoDB" id="9797352at2"/>